<proteinExistence type="predicted"/>
<protein>
    <submittedName>
        <fullName evidence="8">Cytochrome b561</fullName>
    </submittedName>
</protein>
<evidence type="ECO:0000256" key="2">
    <source>
        <dbReference type="ARBA" id="ARBA00022475"/>
    </source>
</evidence>
<dbReference type="GO" id="GO:0020037">
    <property type="term" value="F:heme binding"/>
    <property type="evidence" value="ECO:0007669"/>
    <property type="project" value="TreeGrafter"/>
</dbReference>
<dbReference type="EMBL" id="BMXP01000001">
    <property type="protein sequence ID" value="GGW75696.1"/>
    <property type="molecule type" value="Genomic_DNA"/>
</dbReference>
<evidence type="ECO:0000313" key="8">
    <source>
        <dbReference type="EMBL" id="GGW75696.1"/>
    </source>
</evidence>
<keyword evidence="9" id="KW-1185">Reference proteome</keyword>
<dbReference type="SUPFAM" id="SSF81342">
    <property type="entry name" value="Transmembrane di-heme cytochromes"/>
    <property type="match status" value="1"/>
</dbReference>
<name>A0A918JDZ1_9ALTE</name>
<dbReference type="GO" id="GO:0005886">
    <property type="term" value="C:plasma membrane"/>
    <property type="evidence" value="ECO:0007669"/>
    <property type="project" value="UniProtKB-SubCell"/>
</dbReference>
<feature type="transmembrane region" description="Helical" evidence="6">
    <location>
        <begin position="39"/>
        <end position="59"/>
    </location>
</feature>
<feature type="transmembrane region" description="Helical" evidence="6">
    <location>
        <begin position="97"/>
        <end position="119"/>
    </location>
</feature>
<evidence type="ECO:0000256" key="6">
    <source>
        <dbReference type="SAM" id="Phobius"/>
    </source>
</evidence>
<dbReference type="PANTHER" id="PTHR30485:SF2">
    <property type="entry name" value="BLL0597 PROTEIN"/>
    <property type="match status" value="1"/>
</dbReference>
<comment type="caution">
    <text evidence="8">The sequence shown here is derived from an EMBL/GenBank/DDBJ whole genome shotgun (WGS) entry which is preliminary data.</text>
</comment>
<evidence type="ECO:0000256" key="3">
    <source>
        <dbReference type="ARBA" id="ARBA00022692"/>
    </source>
</evidence>
<evidence type="ECO:0000256" key="4">
    <source>
        <dbReference type="ARBA" id="ARBA00022989"/>
    </source>
</evidence>
<evidence type="ECO:0000256" key="5">
    <source>
        <dbReference type="ARBA" id="ARBA00023136"/>
    </source>
</evidence>
<keyword evidence="4 6" id="KW-1133">Transmembrane helix</keyword>
<gene>
    <name evidence="8" type="ORF">GCM10007391_05050</name>
</gene>
<keyword evidence="2" id="KW-1003">Cell membrane</keyword>
<reference evidence="8" key="2">
    <citation type="submission" date="2020-09" db="EMBL/GenBank/DDBJ databases">
        <authorList>
            <person name="Sun Q."/>
            <person name="Kim S."/>
        </authorList>
    </citation>
    <scope>NUCLEOTIDE SEQUENCE</scope>
    <source>
        <strain evidence="8">KCTC 22164</strain>
    </source>
</reference>
<dbReference type="Pfam" id="PF01292">
    <property type="entry name" value="Ni_hydr_CYTB"/>
    <property type="match status" value="1"/>
</dbReference>
<evidence type="ECO:0000256" key="1">
    <source>
        <dbReference type="ARBA" id="ARBA00004651"/>
    </source>
</evidence>
<evidence type="ECO:0000259" key="7">
    <source>
        <dbReference type="Pfam" id="PF01292"/>
    </source>
</evidence>
<organism evidence="8 9">
    <name type="scientific">Alteromonas halophila</name>
    <dbReference type="NCBI Taxonomy" id="516698"/>
    <lineage>
        <taxon>Bacteria</taxon>
        <taxon>Pseudomonadati</taxon>
        <taxon>Pseudomonadota</taxon>
        <taxon>Gammaproteobacteria</taxon>
        <taxon>Alteromonadales</taxon>
        <taxon>Alteromonadaceae</taxon>
        <taxon>Alteromonas/Salinimonas group</taxon>
        <taxon>Alteromonas</taxon>
    </lineage>
</organism>
<dbReference type="GO" id="GO:0022904">
    <property type="term" value="P:respiratory electron transport chain"/>
    <property type="evidence" value="ECO:0007669"/>
    <property type="project" value="InterPro"/>
</dbReference>
<dbReference type="AlphaFoldDB" id="A0A918JDZ1"/>
<keyword evidence="5 6" id="KW-0472">Membrane</keyword>
<evidence type="ECO:0000313" key="9">
    <source>
        <dbReference type="Proteomes" id="UP000631300"/>
    </source>
</evidence>
<sequence length="227" mass="25250">MTKKLIWDMPTRLFHWLLVAGIVAQYVTAEVLDNAMQWHFYCGYFVLGLVLFRLIWGVFGTRYARFTQFVAGPSRVVAYVKTLTDKQSVDHAGHNPLGGWAVILMLLLVGTQAVSGLFLTDDVFLDGPYRHLVSETVQDLANTIHHTGFNVLLAVIALHIVAIAFYSLYKHHHLVPAMFHGKKDSQSPGIASSKLLLAFIVAAVCAVLVYYAVFIAPPQPATEGLYY</sequence>
<feature type="domain" description="Cytochrome b561 bacterial/Ni-hydrogenase" evidence="7">
    <location>
        <begin position="7"/>
        <end position="181"/>
    </location>
</feature>
<dbReference type="GO" id="GO:0009055">
    <property type="term" value="F:electron transfer activity"/>
    <property type="evidence" value="ECO:0007669"/>
    <property type="project" value="InterPro"/>
</dbReference>
<accession>A0A918JDZ1</accession>
<comment type="subcellular location">
    <subcellularLocation>
        <location evidence="1">Cell membrane</location>
        <topology evidence="1">Multi-pass membrane protein</topology>
    </subcellularLocation>
</comment>
<dbReference type="Proteomes" id="UP000631300">
    <property type="component" value="Unassembled WGS sequence"/>
</dbReference>
<dbReference type="InterPro" id="IPR011577">
    <property type="entry name" value="Cyt_b561_bac/Ni-Hgenase"/>
</dbReference>
<feature type="transmembrane region" description="Helical" evidence="6">
    <location>
        <begin position="195"/>
        <end position="216"/>
    </location>
</feature>
<dbReference type="InterPro" id="IPR051542">
    <property type="entry name" value="Hydrogenase_cytochrome"/>
</dbReference>
<feature type="transmembrane region" description="Helical" evidence="6">
    <location>
        <begin position="149"/>
        <end position="169"/>
    </location>
</feature>
<dbReference type="Gene3D" id="1.20.950.20">
    <property type="entry name" value="Transmembrane di-heme cytochromes, Chain C"/>
    <property type="match status" value="1"/>
</dbReference>
<dbReference type="PANTHER" id="PTHR30485">
    <property type="entry name" value="NI/FE-HYDROGENASE 1 B-TYPE CYTOCHROME SUBUNIT"/>
    <property type="match status" value="1"/>
</dbReference>
<reference evidence="8" key="1">
    <citation type="journal article" date="2014" name="Int. J. Syst. Evol. Microbiol.">
        <title>Complete genome sequence of Corynebacterium casei LMG S-19264T (=DSM 44701T), isolated from a smear-ripened cheese.</title>
        <authorList>
            <consortium name="US DOE Joint Genome Institute (JGI-PGF)"/>
            <person name="Walter F."/>
            <person name="Albersmeier A."/>
            <person name="Kalinowski J."/>
            <person name="Ruckert C."/>
        </authorList>
    </citation>
    <scope>NUCLEOTIDE SEQUENCE</scope>
    <source>
        <strain evidence="8">KCTC 22164</strain>
    </source>
</reference>
<dbReference type="RefSeq" id="WP_189403502.1">
    <property type="nucleotide sequence ID" value="NZ_BMXP01000001.1"/>
</dbReference>
<dbReference type="InterPro" id="IPR016174">
    <property type="entry name" value="Di-haem_cyt_TM"/>
</dbReference>
<keyword evidence="3 6" id="KW-0812">Transmembrane</keyword>